<comment type="similarity">
    <text evidence="1">Belongs to the RecJ family.</text>
</comment>
<protein>
    <recommendedName>
        <fullName evidence="2">Single-stranded-DNA-specific exonuclease RecJ</fullName>
    </recommendedName>
</protein>
<evidence type="ECO:0000256" key="1">
    <source>
        <dbReference type="ARBA" id="ARBA00005915"/>
    </source>
</evidence>
<evidence type="ECO:0000256" key="4">
    <source>
        <dbReference type="ARBA" id="ARBA00022801"/>
    </source>
</evidence>
<dbReference type="InterPro" id="IPR004610">
    <property type="entry name" value="RecJ"/>
</dbReference>
<dbReference type="Proteomes" id="UP000253908">
    <property type="component" value="Chromosome"/>
</dbReference>
<feature type="domain" description="DHHA1" evidence="7">
    <location>
        <begin position="341"/>
        <end position="435"/>
    </location>
</feature>
<dbReference type="RefSeq" id="WP_114916856.1">
    <property type="nucleotide sequence ID" value="NZ_CP024848.1"/>
</dbReference>
<reference evidence="11" key="1">
    <citation type="submission" date="2017-11" db="EMBL/GenBank/DDBJ databases">
        <authorList>
            <person name="Zhu W."/>
        </authorList>
    </citation>
    <scope>NUCLEOTIDE SEQUENCE [LARGE SCALE GENOMIC DNA]</scope>
    <source>
        <strain evidence="11">160</strain>
    </source>
</reference>
<dbReference type="PANTHER" id="PTHR30255:SF2">
    <property type="entry name" value="SINGLE-STRANDED-DNA-SPECIFIC EXONUCLEASE RECJ"/>
    <property type="match status" value="1"/>
</dbReference>
<dbReference type="SUPFAM" id="SSF64182">
    <property type="entry name" value="DHH phosphoesterases"/>
    <property type="match status" value="1"/>
</dbReference>
<dbReference type="InterPro" id="IPR038763">
    <property type="entry name" value="DHH_sf"/>
</dbReference>
<feature type="domain" description="Single-stranded-DNA-specific exonuclease RecJ C-terminal" evidence="8">
    <location>
        <begin position="560"/>
        <end position="752"/>
    </location>
</feature>
<dbReference type="InterPro" id="IPR051673">
    <property type="entry name" value="SSDNA_exonuclease_RecJ"/>
</dbReference>
<dbReference type="Gene3D" id="3.90.1640.30">
    <property type="match status" value="1"/>
</dbReference>
<dbReference type="InterPro" id="IPR001667">
    <property type="entry name" value="DDH_dom"/>
</dbReference>
<dbReference type="InterPro" id="IPR041122">
    <property type="entry name" value="RecJ_OB"/>
</dbReference>
<dbReference type="Pfam" id="PF17768">
    <property type="entry name" value="RecJ_OB"/>
    <property type="match status" value="1"/>
</dbReference>
<keyword evidence="4" id="KW-0378">Hydrolase</keyword>
<name>A0A345PHT8_9BACI</name>
<dbReference type="EMBL" id="CP024848">
    <property type="protein sequence ID" value="AXI09568.1"/>
    <property type="molecule type" value="Genomic_DNA"/>
</dbReference>
<keyword evidence="11" id="KW-1185">Reference proteome</keyword>
<evidence type="ECO:0000256" key="5">
    <source>
        <dbReference type="ARBA" id="ARBA00022839"/>
    </source>
</evidence>
<evidence type="ECO:0000313" key="11">
    <source>
        <dbReference type="Proteomes" id="UP000253908"/>
    </source>
</evidence>
<dbReference type="Pfam" id="PF02272">
    <property type="entry name" value="DHHA1"/>
    <property type="match status" value="1"/>
</dbReference>
<dbReference type="GO" id="GO:0006281">
    <property type="term" value="P:DNA repair"/>
    <property type="evidence" value="ECO:0007669"/>
    <property type="project" value="InterPro"/>
</dbReference>
<evidence type="ECO:0000259" key="6">
    <source>
        <dbReference type="Pfam" id="PF01368"/>
    </source>
</evidence>
<sequence>MLQSKANWQFKQLGNNKRLINELTGITPVVGELLVQRGITTAEAANQFLSPDIKNLHNPINITSIEKAAERVKQAISMNEKILVFGDYDADGVSSTTVMLKALEELGADCDYYIPNRFTEGYGPNEAAFREAQKNGYKVIITVDNGIAAVHEASIAKQLGIDLIITDHHEVQTELPDAYAILHPKCSPDYPFDELAGVGVAFKFAEQLLGYFPKHLLDLVAIGTIADMVPLVDENRIFAYYGLHALTITKNPGIRALKAVCKIEGNVTEEDVGFLIGPRLNAVGRLQDADLAVQLLMTDDPILAEEMAAEVQGINVRRQEIVNQIVKEADAMVNGKPDGVIIVAKAGWNEGVLGIVASKLVRKYDRPAIVLTEKQGTGEVKGSARSIPAFDLFKNCMKIRELFTHFGGHSQAAGMTMPAENVALIQENLNEFIHEELTEDDFKQAIEINAMLQLTDVNEVLVDEINRLAPFGMNNPKPVFAIKEIPADARQIGAKKNHLKLLFKEDDVQVEGIGFSMGDLHAYITPHTPLTVVGELGINEWNGNRKAQIVLQDMKIDDWQLYDQRGKKKTELLPHPNEVVVVLANEAQPVHLNASQITYETDIAELQKIDVLYIYDLPTNEDRLKEIIQKTEPKNIHACFTIENSTYLTAFPTREEFIWFYALVRKRKMIDLKQEMQIIMNAKGWTKERIIFISKVFFELGFVKIENGVVHVNSNPVKKDLSESPSYQERLNQIQIEKDLYYSNYEQLKSWFENCMNRVERPKEEVTNGL</sequence>
<organism evidence="10 11">
    <name type="scientific">Oceanobacillus zhaokaii</name>
    <dbReference type="NCBI Taxonomy" id="2052660"/>
    <lineage>
        <taxon>Bacteria</taxon>
        <taxon>Bacillati</taxon>
        <taxon>Bacillota</taxon>
        <taxon>Bacilli</taxon>
        <taxon>Bacillales</taxon>
        <taxon>Bacillaceae</taxon>
        <taxon>Oceanobacillus</taxon>
    </lineage>
</organism>
<evidence type="ECO:0000313" key="10">
    <source>
        <dbReference type="EMBL" id="AXI09568.1"/>
    </source>
</evidence>
<dbReference type="PANTHER" id="PTHR30255">
    <property type="entry name" value="SINGLE-STRANDED-DNA-SPECIFIC EXONUCLEASE RECJ"/>
    <property type="match status" value="1"/>
</dbReference>
<feature type="domain" description="RecJ OB" evidence="9">
    <location>
        <begin position="449"/>
        <end position="553"/>
    </location>
</feature>
<evidence type="ECO:0000259" key="9">
    <source>
        <dbReference type="Pfam" id="PF17768"/>
    </source>
</evidence>
<dbReference type="GO" id="GO:0003676">
    <property type="term" value="F:nucleic acid binding"/>
    <property type="evidence" value="ECO:0007669"/>
    <property type="project" value="InterPro"/>
</dbReference>
<dbReference type="GO" id="GO:0006310">
    <property type="term" value="P:DNA recombination"/>
    <property type="evidence" value="ECO:0007669"/>
    <property type="project" value="InterPro"/>
</dbReference>
<dbReference type="Pfam" id="PF10141">
    <property type="entry name" value="ssDNA-exonuc_C"/>
    <property type="match status" value="1"/>
</dbReference>
<dbReference type="Pfam" id="PF01368">
    <property type="entry name" value="DHH"/>
    <property type="match status" value="1"/>
</dbReference>
<feature type="domain" description="DDH" evidence="6">
    <location>
        <begin position="81"/>
        <end position="224"/>
    </location>
</feature>
<evidence type="ECO:0000259" key="7">
    <source>
        <dbReference type="Pfam" id="PF02272"/>
    </source>
</evidence>
<proteinExistence type="inferred from homology"/>
<evidence type="ECO:0000256" key="3">
    <source>
        <dbReference type="ARBA" id="ARBA00022722"/>
    </source>
</evidence>
<accession>A0A345PHT8</accession>
<dbReference type="KEGG" id="ocn:CUC15_11820"/>
<dbReference type="OrthoDB" id="9809852at2"/>
<evidence type="ECO:0000256" key="2">
    <source>
        <dbReference type="ARBA" id="ARBA00019841"/>
    </source>
</evidence>
<keyword evidence="5 10" id="KW-0269">Exonuclease</keyword>
<keyword evidence="3" id="KW-0540">Nuclease</keyword>
<dbReference type="AlphaFoldDB" id="A0A345PHT8"/>
<dbReference type="GO" id="GO:0008409">
    <property type="term" value="F:5'-3' exonuclease activity"/>
    <property type="evidence" value="ECO:0007669"/>
    <property type="project" value="InterPro"/>
</dbReference>
<dbReference type="NCBIfam" id="TIGR00644">
    <property type="entry name" value="recJ"/>
    <property type="match status" value="1"/>
</dbReference>
<dbReference type="InterPro" id="IPR003156">
    <property type="entry name" value="DHHA1_dom"/>
</dbReference>
<gene>
    <name evidence="10" type="primary">recJ</name>
    <name evidence="10" type="ORF">CUC15_11820</name>
</gene>
<dbReference type="InterPro" id="IPR018779">
    <property type="entry name" value="RecJ_C"/>
</dbReference>
<evidence type="ECO:0000259" key="8">
    <source>
        <dbReference type="Pfam" id="PF10141"/>
    </source>
</evidence>
<dbReference type="Gene3D" id="3.10.310.30">
    <property type="match status" value="1"/>
</dbReference>